<proteinExistence type="predicted"/>
<evidence type="ECO:0000256" key="1">
    <source>
        <dbReference type="SAM" id="Phobius"/>
    </source>
</evidence>
<dbReference type="InterPro" id="IPR044730">
    <property type="entry name" value="RNase_H-like_dom_plant"/>
</dbReference>
<sequence length="486" mass="55423">MLNEKYLKGGPITYAATNEIKGCSSTWKGLSFGMKLVSKGLKWRVGDGCQIMFWIDDWVPEIGILQSHALSTLSADQLSEKVSNFMTNEDWDIQKLSSVLPWNIVHRIMNIHAGRRQSGHDKVIWGLSNNGDFSVKSAYDTHYMIDASFSWKWNFLWKLQIPLRVQSFLWILLHGKLLTNDNRAIRGFIPDTIYERCKAGCENINHVFRSCEKSCFVWEDICKGITRSHLFICDWDDWLMQNLKNNRLVFGKVAGYLLFAVSLWFIWKWRCKEIFDPNFRFPPYPGLIIKRFLDNWLNANYADSKKVDLNPCYIAWSPPLEGWVKLNVDGSLNPNSGSIAAGGVIRDHKKNWLCGFAVKRGIGSVVEAELWGLLEGLKIALKAGFRKILVDSDSQNSVKLLSNPTPPNHPLFSLIQSCKALLEEHWCCYVQHNYRESNRVADMLASLGHSLDLGISFFEKPPQQILGVLDDDAKGVAFARPGPFVE</sequence>
<dbReference type="PROSITE" id="PS50879">
    <property type="entry name" value="RNASE_H_1"/>
    <property type="match status" value="1"/>
</dbReference>
<evidence type="ECO:0000313" key="4">
    <source>
        <dbReference type="Proteomes" id="UP001281410"/>
    </source>
</evidence>
<keyword evidence="4" id="KW-1185">Reference proteome</keyword>
<dbReference type="EMBL" id="JANJYJ010000008">
    <property type="protein sequence ID" value="KAK3193441.1"/>
    <property type="molecule type" value="Genomic_DNA"/>
</dbReference>
<dbReference type="Pfam" id="PF13456">
    <property type="entry name" value="RVT_3"/>
    <property type="match status" value="1"/>
</dbReference>
<organism evidence="3 4">
    <name type="scientific">Dipteronia sinensis</name>
    <dbReference type="NCBI Taxonomy" id="43782"/>
    <lineage>
        <taxon>Eukaryota</taxon>
        <taxon>Viridiplantae</taxon>
        <taxon>Streptophyta</taxon>
        <taxon>Embryophyta</taxon>
        <taxon>Tracheophyta</taxon>
        <taxon>Spermatophyta</taxon>
        <taxon>Magnoliopsida</taxon>
        <taxon>eudicotyledons</taxon>
        <taxon>Gunneridae</taxon>
        <taxon>Pentapetalae</taxon>
        <taxon>rosids</taxon>
        <taxon>malvids</taxon>
        <taxon>Sapindales</taxon>
        <taxon>Sapindaceae</taxon>
        <taxon>Hippocastanoideae</taxon>
        <taxon>Acereae</taxon>
        <taxon>Dipteronia</taxon>
    </lineage>
</organism>
<dbReference type="InterPro" id="IPR012337">
    <property type="entry name" value="RNaseH-like_sf"/>
</dbReference>
<feature type="domain" description="RNase H type-1" evidence="2">
    <location>
        <begin position="320"/>
        <end position="450"/>
    </location>
</feature>
<dbReference type="PANTHER" id="PTHR47723:SF19">
    <property type="entry name" value="POLYNUCLEOTIDYL TRANSFERASE, RIBONUCLEASE H-LIKE SUPERFAMILY PROTEIN"/>
    <property type="match status" value="1"/>
</dbReference>
<dbReference type="PANTHER" id="PTHR47723">
    <property type="entry name" value="OS05G0353850 PROTEIN"/>
    <property type="match status" value="1"/>
</dbReference>
<comment type="caution">
    <text evidence="3">The sequence shown here is derived from an EMBL/GenBank/DDBJ whole genome shotgun (WGS) entry which is preliminary data.</text>
</comment>
<keyword evidence="1" id="KW-0812">Transmembrane</keyword>
<evidence type="ECO:0000259" key="2">
    <source>
        <dbReference type="PROSITE" id="PS50879"/>
    </source>
</evidence>
<dbReference type="InterPro" id="IPR002156">
    <property type="entry name" value="RNaseH_domain"/>
</dbReference>
<keyword evidence="1" id="KW-1133">Transmembrane helix</keyword>
<dbReference type="GO" id="GO:0003676">
    <property type="term" value="F:nucleic acid binding"/>
    <property type="evidence" value="ECO:0007669"/>
    <property type="project" value="InterPro"/>
</dbReference>
<reference evidence="3" key="1">
    <citation type="journal article" date="2023" name="Plant J.">
        <title>Genome sequences and population genomics provide insights into the demographic history, inbreeding, and mutation load of two 'living fossil' tree species of Dipteronia.</title>
        <authorList>
            <person name="Feng Y."/>
            <person name="Comes H.P."/>
            <person name="Chen J."/>
            <person name="Zhu S."/>
            <person name="Lu R."/>
            <person name="Zhang X."/>
            <person name="Li P."/>
            <person name="Qiu J."/>
            <person name="Olsen K.M."/>
            <person name="Qiu Y."/>
        </authorList>
    </citation>
    <scope>NUCLEOTIDE SEQUENCE</scope>
    <source>
        <strain evidence="3">NBL</strain>
    </source>
</reference>
<dbReference type="Proteomes" id="UP001281410">
    <property type="component" value="Unassembled WGS sequence"/>
</dbReference>
<dbReference type="AlphaFoldDB" id="A0AAE0DWI1"/>
<dbReference type="GO" id="GO:0004523">
    <property type="term" value="F:RNA-DNA hybrid ribonuclease activity"/>
    <property type="evidence" value="ECO:0007669"/>
    <property type="project" value="InterPro"/>
</dbReference>
<dbReference type="InterPro" id="IPR026960">
    <property type="entry name" value="RVT-Znf"/>
</dbReference>
<keyword evidence="1" id="KW-0472">Membrane</keyword>
<dbReference type="InterPro" id="IPR053151">
    <property type="entry name" value="RNase_H-like"/>
</dbReference>
<dbReference type="Gene3D" id="3.30.420.10">
    <property type="entry name" value="Ribonuclease H-like superfamily/Ribonuclease H"/>
    <property type="match status" value="1"/>
</dbReference>
<name>A0AAE0DWI1_9ROSI</name>
<gene>
    <name evidence="3" type="ORF">Dsin_024751</name>
</gene>
<protein>
    <recommendedName>
        <fullName evidence="2">RNase H type-1 domain-containing protein</fullName>
    </recommendedName>
</protein>
<feature type="transmembrane region" description="Helical" evidence="1">
    <location>
        <begin position="249"/>
        <end position="267"/>
    </location>
</feature>
<dbReference type="CDD" id="cd06222">
    <property type="entry name" value="RNase_H_like"/>
    <property type="match status" value="1"/>
</dbReference>
<accession>A0AAE0DWI1</accession>
<dbReference type="InterPro" id="IPR036397">
    <property type="entry name" value="RNaseH_sf"/>
</dbReference>
<dbReference type="Pfam" id="PF13966">
    <property type="entry name" value="zf-RVT"/>
    <property type="match status" value="1"/>
</dbReference>
<evidence type="ECO:0000313" key="3">
    <source>
        <dbReference type="EMBL" id="KAK3193441.1"/>
    </source>
</evidence>
<dbReference type="SUPFAM" id="SSF53098">
    <property type="entry name" value="Ribonuclease H-like"/>
    <property type="match status" value="1"/>
</dbReference>